<dbReference type="InterPro" id="IPR035965">
    <property type="entry name" value="PAS-like_dom_sf"/>
</dbReference>
<comment type="catalytic activity">
    <reaction evidence="1">
        <text>ATP + protein L-histidine = ADP + protein N-phospho-L-histidine.</text>
        <dbReference type="EC" id="2.7.13.3"/>
    </reaction>
</comment>
<dbReference type="EC" id="2.7.13.3" evidence="2"/>
<dbReference type="SMART" id="SM00387">
    <property type="entry name" value="HATPase_c"/>
    <property type="match status" value="1"/>
</dbReference>
<dbReference type="PROSITE" id="PS50109">
    <property type="entry name" value="HIS_KIN"/>
    <property type="match status" value="1"/>
</dbReference>
<dbReference type="EMBL" id="AP014633">
    <property type="protein sequence ID" value="BAP56868.1"/>
    <property type="molecule type" value="Genomic_DNA"/>
</dbReference>
<dbReference type="SMART" id="SM00086">
    <property type="entry name" value="PAC"/>
    <property type="match status" value="1"/>
</dbReference>
<evidence type="ECO:0000256" key="4">
    <source>
        <dbReference type="ARBA" id="ARBA00022679"/>
    </source>
</evidence>
<dbReference type="InterPro" id="IPR036890">
    <property type="entry name" value="HATPase_C_sf"/>
</dbReference>
<dbReference type="NCBIfam" id="TIGR02938">
    <property type="entry name" value="nifL_nitrog"/>
    <property type="match status" value="1"/>
</dbReference>
<organism evidence="9 10">
    <name type="scientific">Thioploca ingrica</name>
    <dbReference type="NCBI Taxonomy" id="40754"/>
    <lineage>
        <taxon>Bacteria</taxon>
        <taxon>Pseudomonadati</taxon>
        <taxon>Pseudomonadota</taxon>
        <taxon>Gammaproteobacteria</taxon>
        <taxon>Thiotrichales</taxon>
        <taxon>Thiotrichaceae</taxon>
        <taxon>Thioploca</taxon>
    </lineage>
</organism>
<dbReference type="PANTHER" id="PTHR43304:SF1">
    <property type="entry name" value="PAC DOMAIN-CONTAINING PROTEIN"/>
    <property type="match status" value="1"/>
</dbReference>
<dbReference type="Pfam" id="PF00989">
    <property type="entry name" value="PAS"/>
    <property type="match status" value="1"/>
</dbReference>
<dbReference type="InterPro" id="IPR013767">
    <property type="entry name" value="PAS_fold"/>
</dbReference>
<dbReference type="Gene3D" id="3.30.450.20">
    <property type="entry name" value="PAS domain"/>
    <property type="match status" value="2"/>
</dbReference>
<keyword evidence="4" id="KW-0808">Transferase</keyword>
<dbReference type="PROSITE" id="PS50112">
    <property type="entry name" value="PAS"/>
    <property type="match status" value="1"/>
</dbReference>
<feature type="domain" description="PAC" evidence="8">
    <location>
        <begin position="97"/>
        <end position="151"/>
    </location>
</feature>
<protein>
    <recommendedName>
        <fullName evidence="2">histidine kinase</fullName>
        <ecNumber evidence="2">2.7.13.3</ecNumber>
    </recommendedName>
</protein>
<dbReference type="GO" id="GO:0006355">
    <property type="term" value="P:regulation of DNA-templated transcription"/>
    <property type="evidence" value="ECO:0007669"/>
    <property type="project" value="InterPro"/>
</dbReference>
<dbReference type="Pfam" id="PF02518">
    <property type="entry name" value="HATPase_c"/>
    <property type="match status" value="1"/>
</dbReference>
<keyword evidence="10" id="KW-1185">Reference proteome</keyword>
<dbReference type="SUPFAM" id="SSF55874">
    <property type="entry name" value="ATPase domain of HSP90 chaperone/DNA topoisomerase II/histidine kinase"/>
    <property type="match status" value="1"/>
</dbReference>
<dbReference type="CDD" id="cd00130">
    <property type="entry name" value="PAS"/>
    <property type="match status" value="1"/>
</dbReference>
<dbReference type="CDD" id="cd00075">
    <property type="entry name" value="HATPase"/>
    <property type="match status" value="1"/>
</dbReference>
<dbReference type="PANTHER" id="PTHR43304">
    <property type="entry name" value="PHYTOCHROME-LIKE PROTEIN CPH1"/>
    <property type="match status" value="1"/>
</dbReference>
<dbReference type="AlphaFoldDB" id="A0A090AFI1"/>
<dbReference type="OrthoDB" id="7991996at2"/>
<feature type="domain" description="PAS" evidence="7">
    <location>
        <begin position="26"/>
        <end position="70"/>
    </location>
</feature>
<dbReference type="NCBIfam" id="TIGR00229">
    <property type="entry name" value="sensory_box"/>
    <property type="match status" value="1"/>
</dbReference>
<dbReference type="GO" id="GO:0009399">
    <property type="term" value="P:nitrogen fixation"/>
    <property type="evidence" value="ECO:0007669"/>
    <property type="project" value="InterPro"/>
</dbReference>
<dbReference type="PROSITE" id="PS50113">
    <property type="entry name" value="PAC"/>
    <property type="match status" value="1"/>
</dbReference>
<feature type="domain" description="Histidine kinase" evidence="6">
    <location>
        <begin position="304"/>
        <end position="518"/>
    </location>
</feature>
<evidence type="ECO:0000256" key="3">
    <source>
        <dbReference type="ARBA" id="ARBA00022553"/>
    </source>
</evidence>
<evidence type="ECO:0000313" key="10">
    <source>
        <dbReference type="Proteomes" id="UP000031623"/>
    </source>
</evidence>
<evidence type="ECO:0000313" key="9">
    <source>
        <dbReference type="EMBL" id="BAP56868.1"/>
    </source>
</evidence>
<dbReference type="SMART" id="SM00091">
    <property type="entry name" value="PAS"/>
    <property type="match status" value="2"/>
</dbReference>
<dbReference type="InterPro" id="IPR001610">
    <property type="entry name" value="PAC"/>
</dbReference>
<keyword evidence="5 9" id="KW-0418">Kinase</keyword>
<dbReference type="GO" id="GO:0004673">
    <property type="term" value="F:protein histidine kinase activity"/>
    <property type="evidence" value="ECO:0007669"/>
    <property type="project" value="UniProtKB-EC"/>
</dbReference>
<evidence type="ECO:0000259" key="8">
    <source>
        <dbReference type="PROSITE" id="PS50113"/>
    </source>
</evidence>
<keyword evidence="3" id="KW-0597">Phosphoprotein</keyword>
<gene>
    <name evidence="9" type="ORF">THII_2571</name>
</gene>
<name>A0A090AFI1_9GAMM</name>
<dbReference type="SUPFAM" id="SSF55785">
    <property type="entry name" value="PYP-like sensor domain (PAS domain)"/>
    <property type="match status" value="2"/>
</dbReference>
<dbReference type="InterPro" id="IPR014285">
    <property type="entry name" value="N_fixation_neg-reg_NifL"/>
</dbReference>
<dbReference type="InterPro" id="IPR005467">
    <property type="entry name" value="His_kinase_dom"/>
</dbReference>
<dbReference type="GO" id="GO:0007165">
    <property type="term" value="P:signal transduction"/>
    <property type="evidence" value="ECO:0007669"/>
    <property type="project" value="InterPro"/>
</dbReference>
<evidence type="ECO:0000259" key="7">
    <source>
        <dbReference type="PROSITE" id="PS50112"/>
    </source>
</evidence>
<sequence>MKRKSTLLSLAEGTDPVKSKGNVTLPASVFRLVVEQSALAISITDSKANILYANSAFQRVTGYAPEELIGCNESILSYQMTPKSVYETLWTQISHQQPWNGILVNRHKAGHCYLADLTITPIMDNEGCTVYYLGMHRDVTEMHRLERQVQNQKALIESVVASAQVAIVLLDEREQIILDNQAYQKLNGDFGQELAHSLLTVLRAQLGADFETAWRDKRNISTQEVRYDWSDRAPRWFSCAISWFEEQDPSIDAFFVPRRQPYLLLVIQEVTALKRQQEDIRMNGLRMLLAEQERIQSLRELLLGVLYQLEGPLNVFSAAQRLLGRCEKTSRPESLSLILEEAIKTSRRMLDTLRDCIPGRVEEPIQPVNLNEILRNVLQLSTPQLLAKGIVVEWKPMPVLPSLAGRLTQLSSLFKQLVDNSIDAIHDSRGEQRELRIVTTAYPDRIEVVIEDTGPGIPSEWRLKIFEPFFTTKGAKQQHMGLGLTMAQEVVAQHGGIIDIDPNYHPGCRIRIQFPLYAV</sequence>
<proteinExistence type="predicted"/>
<evidence type="ECO:0000256" key="5">
    <source>
        <dbReference type="ARBA" id="ARBA00022777"/>
    </source>
</evidence>
<dbReference type="InterPro" id="IPR000014">
    <property type="entry name" value="PAS"/>
</dbReference>
<dbReference type="HOGENOM" id="CLU_499493_0_0_6"/>
<reference evidence="9 10" key="1">
    <citation type="journal article" date="2014" name="ISME J.">
        <title>Ecophysiology of Thioploca ingrica as revealed by the complete genome sequence supplemented with proteomic evidence.</title>
        <authorList>
            <person name="Kojima H."/>
            <person name="Ogura Y."/>
            <person name="Yamamoto N."/>
            <person name="Togashi T."/>
            <person name="Mori H."/>
            <person name="Watanabe T."/>
            <person name="Nemoto F."/>
            <person name="Kurokawa K."/>
            <person name="Hayashi T."/>
            <person name="Fukui M."/>
        </authorList>
    </citation>
    <scope>NUCLEOTIDE SEQUENCE [LARGE SCALE GENOMIC DNA]</scope>
</reference>
<dbReference type="PRINTS" id="PR00344">
    <property type="entry name" value="BCTRLSENSOR"/>
</dbReference>
<evidence type="ECO:0000256" key="1">
    <source>
        <dbReference type="ARBA" id="ARBA00000085"/>
    </source>
</evidence>
<dbReference type="InterPro" id="IPR052162">
    <property type="entry name" value="Sensor_kinase/Photoreceptor"/>
</dbReference>
<dbReference type="KEGG" id="tig:THII_2571"/>
<accession>A0A090AFI1</accession>
<evidence type="ECO:0000259" key="6">
    <source>
        <dbReference type="PROSITE" id="PS50109"/>
    </source>
</evidence>
<dbReference type="Proteomes" id="UP000031623">
    <property type="component" value="Chromosome"/>
</dbReference>
<dbReference type="InterPro" id="IPR004358">
    <property type="entry name" value="Sig_transdc_His_kin-like_C"/>
</dbReference>
<evidence type="ECO:0000256" key="2">
    <source>
        <dbReference type="ARBA" id="ARBA00012438"/>
    </source>
</evidence>
<dbReference type="Gene3D" id="3.30.565.10">
    <property type="entry name" value="Histidine kinase-like ATPase, C-terminal domain"/>
    <property type="match status" value="1"/>
</dbReference>
<dbReference type="STRING" id="40754.THII_2571"/>
<dbReference type="InterPro" id="IPR000700">
    <property type="entry name" value="PAS-assoc_C"/>
</dbReference>
<dbReference type="InterPro" id="IPR003594">
    <property type="entry name" value="HATPase_dom"/>
</dbReference>